<keyword evidence="8" id="KW-0749">Sporulation</keyword>
<dbReference type="Gene3D" id="3.30.450.20">
    <property type="entry name" value="PAS domain"/>
    <property type="match status" value="1"/>
</dbReference>
<evidence type="ECO:0000256" key="9">
    <source>
        <dbReference type="ARBA" id="ARBA00023012"/>
    </source>
</evidence>
<dbReference type="AlphaFoldDB" id="A0A398CTC6"/>
<evidence type="ECO:0000259" key="13">
    <source>
        <dbReference type="PROSITE" id="PS50924"/>
    </source>
</evidence>
<evidence type="ECO:0000256" key="3">
    <source>
        <dbReference type="ARBA" id="ARBA00022553"/>
    </source>
</evidence>
<keyword evidence="4" id="KW-0808">Transferase</keyword>
<dbReference type="EMBL" id="QXJM01000039">
    <property type="protein sequence ID" value="RIE02214.1"/>
    <property type="molecule type" value="Genomic_DNA"/>
</dbReference>
<evidence type="ECO:0000256" key="5">
    <source>
        <dbReference type="ARBA" id="ARBA00022741"/>
    </source>
</evidence>
<feature type="transmembrane region" description="Helical" evidence="10">
    <location>
        <begin position="44"/>
        <end position="68"/>
    </location>
</feature>
<dbReference type="PROSITE" id="PS50109">
    <property type="entry name" value="HIS_KIN"/>
    <property type="match status" value="1"/>
</dbReference>
<evidence type="ECO:0000256" key="1">
    <source>
        <dbReference type="ARBA" id="ARBA00000085"/>
    </source>
</evidence>
<dbReference type="GO" id="GO:0005524">
    <property type="term" value="F:ATP binding"/>
    <property type="evidence" value="ECO:0007669"/>
    <property type="project" value="UniProtKB-KW"/>
</dbReference>
<keyword evidence="15" id="KW-1185">Reference proteome</keyword>
<dbReference type="SMART" id="SM00388">
    <property type="entry name" value="HisKA"/>
    <property type="match status" value="1"/>
</dbReference>
<feature type="transmembrane region" description="Helical" evidence="10">
    <location>
        <begin position="167"/>
        <end position="188"/>
    </location>
</feature>
<evidence type="ECO:0000256" key="7">
    <source>
        <dbReference type="ARBA" id="ARBA00022840"/>
    </source>
</evidence>
<keyword evidence="5" id="KW-0547">Nucleotide-binding</keyword>
<dbReference type="Gene3D" id="3.30.565.10">
    <property type="entry name" value="Histidine kinase-like ATPase, C-terminal domain"/>
    <property type="match status" value="1"/>
</dbReference>
<dbReference type="PROSITE" id="PS50924">
    <property type="entry name" value="MHYT"/>
    <property type="match status" value="1"/>
</dbReference>
<dbReference type="CDD" id="cd00130">
    <property type="entry name" value="PAS"/>
    <property type="match status" value="1"/>
</dbReference>
<dbReference type="GO" id="GO:0016020">
    <property type="term" value="C:membrane"/>
    <property type="evidence" value="ECO:0007669"/>
    <property type="project" value="UniProtKB-UniRule"/>
</dbReference>
<keyword evidence="7" id="KW-0067">ATP-binding</keyword>
<dbReference type="Proteomes" id="UP000266340">
    <property type="component" value="Unassembled WGS sequence"/>
</dbReference>
<dbReference type="InterPro" id="IPR003661">
    <property type="entry name" value="HisK_dim/P_dom"/>
</dbReference>
<evidence type="ECO:0000259" key="12">
    <source>
        <dbReference type="PROSITE" id="PS50109"/>
    </source>
</evidence>
<dbReference type="PANTHER" id="PTHR43065:SF34">
    <property type="entry name" value="SPORULATION KINASE A"/>
    <property type="match status" value="1"/>
</dbReference>
<feature type="region of interest" description="Disordered" evidence="11">
    <location>
        <begin position="527"/>
        <end position="549"/>
    </location>
</feature>
<keyword evidence="10" id="KW-0812">Transmembrane</keyword>
<proteinExistence type="predicted"/>
<evidence type="ECO:0000256" key="11">
    <source>
        <dbReference type="SAM" id="MobiDB-lite"/>
    </source>
</evidence>
<comment type="catalytic activity">
    <reaction evidence="1">
        <text>ATP + protein L-histidine = ADP + protein N-phospho-L-histidine.</text>
        <dbReference type="EC" id="2.7.13.3"/>
    </reaction>
</comment>
<feature type="transmembrane region" description="Helical" evidence="10">
    <location>
        <begin position="80"/>
        <end position="98"/>
    </location>
</feature>
<dbReference type="GO" id="GO:0030435">
    <property type="term" value="P:sporulation resulting in formation of a cellular spore"/>
    <property type="evidence" value="ECO:0007669"/>
    <property type="project" value="UniProtKB-KW"/>
</dbReference>
<dbReference type="PANTHER" id="PTHR43065">
    <property type="entry name" value="SENSOR HISTIDINE KINASE"/>
    <property type="match status" value="1"/>
</dbReference>
<feature type="region of interest" description="Disordered" evidence="11">
    <location>
        <begin position="569"/>
        <end position="622"/>
    </location>
</feature>
<evidence type="ECO:0000256" key="4">
    <source>
        <dbReference type="ARBA" id="ARBA00022679"/>
    </source>
</evidence>
<dbReference type="InterPro" id="IPR035965">
    <property type="entry name" value="PAS-like_dom_sf"/>
</dbReference>
<dbReference type="InterPro" id="IPR005467">
    <property type="entry name" value="His_kinase_dom"/>
</dbReference>
<keyword evidence="6" id="KW-0418">Kinase</keyword>
<protein>
    <recommendedName>
        <fullName evidence="2">histidine kinase</fullName>
        <ecNumber evidence="2">2.7.13.3</ecNumber>
    </recommendedName>
</protein>
<organism evidence="14 15">
    <name type="scientific">Cohnella faecalis</name>
    <dbReference type="NCBI Taxonomy" id="2315694"/>
    <lineage>
        <taxon>Bacteria</taxon>
        <taxon>Bacillati</taxon>
        <taxon>Bacillota</taxon>
        <taxon>Bacilli</taxon>
        <taxon>Bacillales</taxon>
        <taxon>Paenibacillaceae</taxon>
        <taxon>Cohnella</taxon>
    </lineage>
</organism>
<dbReference type="Pfam" id="PF00512">
    <property type="entry name" value="HisKA"/>
    <property type="match status" value="1"/>
</dbReference>
<evidence type="ECO:0000313" key="15">
    <source>
        <dbReference type="Proteomes" id="UP000266340"/>
    </source>
</evidence>
<evidence type="ECO:0000256" key="10">
    <source>
        <dbReference type="PROSITE-ProRule" id="PRU00244"/>
    </source>
</evidence>
<dbReference type="EC" id="2.7.13.3" evidence="2"/>
<keyword evidence="3" id="KW-0597">Phosphoprotein</keyword>
<dbReference type="SMART" id="SM00091">
    <property type="entry name" value="PAS"/>
    <property type="match status" value="1"/>
</dbReference>
<dbReference type="InterPro" id="IPR013767">
    <property type="entry name" value="PAS_fold"/>
</dbReference>
<dbReference type="GO" id="GO:0006355">
    <property type="term" value="P:regulation of DNA-templated transcription"/>
    <property type="evidence" value="ECO:0007669"/>
    <property type="project" value="InterPro"/>
</dbReference>
<name>A0A398CTC6_9BACL</name>
<keyword evidence="9" id="KW-0902">Two-component regulatory system</keyword>
<feature type="domain" description="MHYT" evidence="13">
    <location>
        <begin position="8"/>
        <end position="192"/>
    </location>
</feature>
<feature type="transmembrane region" description="Helical" evidence="10">
    <location>
        <begin position="105"/>
        <end position="124"/>
    </location>
</feature>
<dbReference type="InterPro" id="IPR005330">
    <property type="entry name" value="MHYT_dom"/>
</dbReference>
<evidence type="ECO:0000256" key="6">
    <source>
        <dbReference type="ARBA" id="ARBA00022777"/>
    </source>
</evidence>
<sequence>MDGSGAVFRILFMSLALLISILASYTMFNFIGNLKRTNGTFRQFWLAGGAFVFGVGLWTKHFITMLAFDQEWYFEWSMPVGLFFIIFFSLMAFVMLTFQGVVRHPLLLGSTILAFGIVFLNYFSMLGQPIDKLTPHPVYIFLSIVVIFAGTYFSFRLAEMRSLGYRNMAASLVLGGSAIIVQILGNHALTIEKKTYASVDKLSQDINLMAVIIAVGALLILMSTLVTWYIDKRLNQMDERYRLLVENSLDTIAIFKGDHWGFVNASGMRMFEAEEEKDLLGKSIFSFLPARDHAEVRERLNNLVLIGSGRPLEQEWITLNGKVLHTEIVETITTLDNELAIQVIIRDISERKKNEELLINSEKLYVAGQLAAGIAHEIRNPLTSLKGFLQLIASGRKNTTTYYDIMNSELDRIEDIVSELLMLSKPQVYQLSYHDVRVMMRDTVTLLEAQAILHNIAIESEYGSEPLWVYGVENQVKQVFINVIKNAIEAMIDGGAIRVKLSRENDSVYVRIMDEGPESERISWRRSVSPSIRRRKRERDSASWSATKSSTITKARLRSTASLAEAQCSKSCSRSAIPKPQSKKAADLHGRPRGSSFVPQAPRPRKQAGGGELLLGRISRAA</sequence>
<gene>
    <name evidence="14" type="ORF">D3H35_15870</name>
</gene>
<reference evidence="14 15" key="1">
    <citation type="submission" date="2018-09" db="EMBL/GenBank/DDBJ databases">
        <title>Cohnella cavernae sp. nov., isolated from a karst cave.</title>
        <authorList>
            <person name="Zhu H."/>
        </authorList>
    </citation>
    <scope>NUCLEOTIDE SEQUENCE [LARGE SCALE GENOMIC DNA]</scope>
    <source>
        <strain evidence="14 15">K2E09-144</strain>
    </source>
</reference>
<comment type="caution">
    <text evidence="14">The sequence shown here is derived from an EMBL/GenBank/DDBJ whole genome shotgun (WGS) entry which is preliminary data.</text>
</comment>
<evidence type="ECO:0000256" key="2">
    <source>
        <dbReference type="ARBA" id="ARBA00012438"/>
    </source>
</evidence>
<keyword evidence="10" id="KW-0472">Membrane</keyword>
<dbReference type="SUPFAM" id="SSF55785">
    <property type="entry name" value="PYP-like sensor domain (PAS domain)"/>
    <property type="match status" value="1"/>
</dbReference>
<dbReference type="Gene3D" id="1.10.287.130">
    <property type="match status" value="1"/>
</dbReference>
<dbReference type="InterPro" id="IPR000014">
    <property type="entry name" value="PAS"/>
</dbReference>
<feature type="transmembrane region" description="Helical" evidence="10">
    <location>
        <begin position="6"/>
        <end position="32"/>
    </location>
</feature>
<dbReference type="InterPro" id="IPR036890">
    <property type="entry name" value="HATPase_C_sf"/>
</dbReference>
<feature type="transmembrane region" description="Helical" evidence="10">
    <location>
        <begin position="136"/>
        <end position="155"/>
    </location>
</feature>
<dbReference type="CDD" id="cd00075">
    <property type="entry name" value="HATPase"/>
    <property type="match status" value="1"/>
</dbReference>
<keyword evidence="10" id="KW-1133">Transmembrane helix</keyword>
<evidence type="ECO:0000256" key="8">
    <source>
        <dbReference type="ARBA" id="ARBA00022969"/>
    </source>
</evidence>
<dbReference type="SUPFAM" id="SSF55874">
    <property type="entry name" value="ATPase domain of HSP90 chaperone/DNA topoisomerase II/histidine kinase"/>
    <property type="match status" value="1"/>
</dbReference>
<evidence type="ECO:0000313" key="14">
    <source>
        <dbReference type="EMBL" id="RIE02214.1"/>
    </source>
</evidence>
<dbReference type="OrthoDB" id="9815750at2"/>
<accession>A0A398CTC6</accession>
<dbReference type="CDD" id="cd00082">
    <property type="entry name" value="HisKA"/>
    <property type="match status" value="1"/>
</dbReference>
<dbReference type="Pfam" id="PF00989">
    <property type="entry name" value="PAS"/>
    <property type="match status" value="1"/>
</dbReference>
<dbReference type="NCBIfam" id="TIGR00229">
    <property type="entry name" value="sensory_box"/>
    <property type="match status" value="1"/>
</dbReference>
<feature type="domain" description="Histidine kinase" evidence="12">
    <location>
        <begin position="373"/>
        <end position="517"/>
    </location>
</feature>
<dbReference type="GO" id="GO:0000155">
    <property type="term" value="F:phosphorelay sensor kinase activity"/>
    <property type="evidence" value="ECO:0007669"/>
    <property type="project" value="InterPro"/>
</dbReference>
<feature type="transmembrane region" description="Helical" evidence="10">
    <location>
        <begin position="208"/>
        <end position="230"/>
    </location>
</feature>
<dbReference type="FunFam" id="1.10.287.130:FF:000040">
    <property type="entry name" value="PAS domain-containing sensor histidine kinase"/>
    <property type="match status" value="1"/>
</dbReference>